<keyword evidence="1" id="KW-0812">Transmembrane</keyword>
<dbReference type="InterPro" id="IPR026467">
    <property type="entry name" value="Ser/Gly_Cys_C_dom"/>
</dbReference>
<keyword evidence="1" id="KW-1133">Transmembrane helix</keyword>
<evidence type="ECO:0000256" key="1">
    <source>
        <dbReference type="SAM" id="Phobius"/>
    </source>
</evidence>
<feature type="transmembrane region" description="Helical" evidence="1">
    <location>
        <begin position="30"/>
        <end position="49"/>
    </location>
</feature>
<dbReference type="AlphaFoldDB" id="A0A3N1CT51"/>
<sequence length="319" mass="30804">MPPAGIETGECPMVLAETGSEATWGIEGPAFLALYVLLAALAVALVVALRRGPAAGVSMPGDLTPPELALLAGGDHRAVAASLAGLRLAGAVASAPGGKVLTTGPAPAGAAPLDHAVLYAAGAGIRSGDLVRQPAVAHELAAVRAALIARGQLLGPAARNSIRLRALLLVPVLLLGAARVAAGIGAERPVGLIAAVLVVLAVVTAVMLARAPERARAADHTVAIARQRLEGLHPTNAPSYADHGSSAAALAVAVFGGAALIGMDPAFAAEADLRTQLHQYSATSASSGGSSDSSGSSCSGGSSCGGSGGCGGGCGGCGG</sequence>
<dbReference type="Proteomes" id="UP000272400">
    <property type="component" value="Unassembled WGS sequence"/>
</dbReference>
<reference evidence="2 3" key="1">
    <citation type="submission" date="2018-11" db="EMBL/GenBank/DDBJ databases">
        <title>Sequencing the genomes of 1000 actinobacteria strains.</title>
        <authorList>
            <person name="Klenk H.-P."/>
        </authorList>
    </citation>
    <scope>NUCLEOTIDE SEQUENCE [LARGE SCALE GENOMIC DNA]</scope>
    <source>
        <strain evidence="2 3">DSM 44254</strain>
    </source>
</reference>
<evidence type="ECO:0000313" key="2">
    <source>
        <dbReference type="EMBL" id="ROO83858.1"/>
    </source>
</evidence>
<gene>
    <name evidence="2" type="ORF">EDD29_1367</name>
</gene>
<proteinExistence type="predicted"/>
<protein>
    <submittedName>
        <fullName evidence="2">Uncharacterized protein (TIGR04222 family)</fullName>
    </submittedName>
</protein>
<feature type="transmembrane region" description="Helical" evidence="1">
    <location>
        <begin position="166"/>
        <end position="184"/>
    </location>
</feature>
<evidence type="ECO:0000313" key="3">
    <source>
        <dbReference type="Proteomes" id="UP000272400"/>
    </source>
</evidence>
<dbReference type="NCBIfam" id="TIGR04222">
    <property type="entry name" value="near_uncomplex"/>
    <property type="match status" value="1"/>
</dbReference>
<keyword evidence="1" id="KW-0472">Membrane</keyword>
<accession>A0A3N1CT51</accession>
<keyword evidence="3" id="KW-1185">Reference proteome</keyword>
<feature type="transmembrane region" description="Helical" evidence="1">
    <location>
        <begin position="190"/>
        <end position="209"/>
    </location>
</feature>
<comment type="caution">
    <text evidence="2">The sequence shown here is derived from an EMBL/GenBank/DDBJ whole genome shotgun (WGS) entry which is preliminary data.</text>
</comment>
<name>A0A3N1CT51_9ACTN</name>
<dbReference type="EMBL" id="RJKE01000001">
    <property type="protein sequence ID" value="ROO83858.1"/>
    <property type="molecule type" value="Genomic_DNA"/>
</dbReference>
<organism evidence="2 3">
    <name type="scientific">Actinocorallia herbida</name>
    <dbReference type="NCBI Taxonomy" id="58109"/>
    <lineage>
        <taxon>Bacteria</taxon>
        <taxon>Bacillati</taxon>
        <taxon>Actinomycetota</taxon>
        <taxon>Actinomycetes</taxon>
        <taxon>Streptosporangiales</taxon>
        <taxon>Thermomonosporaceae</taxon>
        <taxon>Actinocorallia</taxon>
    </lineage>
</organism>